<dbReference type="OrthoDB" id="125363at2759"/>
<evidence type="ECO:0000256" key="5">
    <source>
        <dbReference type="ARBA" id="ARBA00022692"/>
    </source>
</evidence>
<dbReference type="PANTHER" id="PTHR22625">
    <property type="entry name" value="PLEXIN"/>
    <property type="match status" value="1"/>
</dbReference>
<dbReference type="InterPro" id="IPR036352">
    <property type="entry name" value="Semap_dom_sf"/>
</dbReference>
<dbReference type="Pfam" id="PF01403">
    <property type="entry name" value="Sema"/>
    <property type="match status" value="1"/>
</dbReference>
<dbReference type="Pfam" id="PF01833">
    <property type="entry name" value="TIG"/>
    <property type="match status" value="4"/>
</dbReference>
<feature type="signal peptide" evidence="14">
    <location>
        <begin position="1"/>
        <end position="26"/>
    </location>
</feature>
<dbReference type="Gene3D" id="2.60.40.10">
    <property type="entry name" value="Immunoglobulins"/>
    <property type="match status" value="6"/>
</dbReference>
<evidence type="ECO:0000256" key="14">
    <source>
        <dbReference type="SAM" id="SignalP"/>
    </source>
</evidence>
<dbReference type="SUPFAM" id="SSF48350">
    <property type="entry name" value="GTPase activation domain, GAP"/>
    <property type="match status" value="1"/>
</dbReference>
<dbReference type="Pfam" id="PF20170">
    <property type="entry name" value="Plexin_RBD"/>
    <property type="match status" value="1"/>
</dbReference>
<accession>A0A9Q1HEB6</accession>
<dbReference type="Pfam" id="PF18020">
    <property type="entry name" value="TIG_2"/>
    <property type="match status" value="1"/>
</dbReference>
<evidence type="ECO:0000256" key="1">
    <source>
        <dbReference type="ARBA" id="ARBA00004251"/>
    </source>
</evidence>
<comment type="subcellular location">
    <subcellularLocation>
        <location evidence="1">Cell membrane</location>
        <topology evidence="1">Single-pass type I membrane protein</topology>
    </subcellularLocation>
</comment>
<dbReference type="InterPro" id="IPR015943">
    <property type="entry name" value="WD40/YVTN_repeat-like_dom_sf"/>
</dbReference>
<dbReference type="InterPro" id="IPR013548">
    <property type="entry name" value="Plexin_cytoplasmic_RasGAP_dom"/>
</dbReference>
<dbReference type="Pfam" id="PF24479">
    <property type="entry name" value="PSI_PlexinA-B"/>
    <property type="match status" value="1"/>
</dbReference>
<keyword evidence="8 13" id="KW-1133">Transmembrane helix</keyword>
<name>A0A9Q1HEB6_HOLLE</name>
<comment type="caution">
    <text evidence="16">The sequence shown here is derived from an EMBL/GenBank/DDBJ whole genome shotgun (WGS) entry which is preliminary data.</text>
</comment>
<gene>
    <name evidence="16" type="ORF">HOLleu_05124</name>
</gene>
<dbReference type="GO" id="GO:0030334">
    <property type="term" value="P:regulation of cell migration"/>
    <property type="evidence" value="ECO:0007669"/>
    <property type="project" value="TreeGrafter"/>
</dbReference>
<evidence type="ECO:0000256" key="10">
    <source>
        <dbReference type="ARBA" id="ARBA00023157"/>
    </source>
</evidence>
<dbReference type="SMART" id="SM00429">
    <property type="entry name" value="IPT"/>
    <property type="match status" value="3"/>
</dbReference>
<dbReference type="InterPro" id="IPR031148">
    <property type="entry name" value="Plexin"/>
</dbReference>
<dbReference type="GO" id="GO:0007162">
    <property type="term" value="P:negative regulation of cell adhesion"/>
    <property type="evidence" value="ECO:0007669"/>
    <property type="project" value="TreeGrafter"/>
</dbReference>
<comment type="caution">
    <text evidence="12">Lacks conserved residue(s) required for the propagation of feature annotation.</text>
</comment>
<proteinExistence type="inferred from homology"/>
<dbReference type="GO" id="GO:0005886">
    <property type="term" value="C:plasma membrane"/>
    <property type="evidence" value="ECO:0007669"/>
    <property type="project" value="UniProtKB-SubCell"/>
</dbReference>
<dbReference type="PANTHER" id="PTHR22625:SF44">
    <property type="entry name" value="PLEXIN-B"/>
    <property type="match status" value="1"/>
</dbReference>
<evidence type="ECO:0000259" key="15">
    <source>
        <dbReference type="PROSITE" id="PS51004"/>
    </source>
</evidence>
<keyword evidence="11" id="KW-0325">Glycoprotein</keyword>
<dbReference type="SUPFAM" id="SSF101912">
    <property type="entry name" value="Sema domain"/>
    <property type="match status" value="1"/>
</dbReference>
<evidence type="ECO:0000256" key="6">
    <source>
        <dbReference type="ARBA" id="ARBA00022729"/>
    </source>
</evidence>
<dbReference type="InterPro" id="IPR008936">
    <property type="entry name" value="Rho_GTPase_activation_prot"/>
</dbReference>
<dbReference type="InterPro" id="IPR041019">
    <property type="entry name" value="TIG1_plexin"/>
</dbReference>
<dbReference type="Gene3D" id="1.10.506.10">
    <property type="entry name" value="GTPase Activation - p120gap, domain 1"/>
    <property type="match status" value="2"/>
</dbReference>
<keyword evidence="5 13" id="KW-0812">Transmembrane</keyword>
<keyword evidence="3" id="KW-1003">Cell membrane</keyword>
<evidence type="ECO:0000313" key="17">
    <source>
        <dbReference type="Proteomes" id="UP001152320"/>
    </source>
</evidence>
<dbReference type="Pfam" id="PF08337">
    <property type="entry name" value="Plexin_cytopl"/>
    <property type="match status" value="1"/>
</dbReference>
<feature type="chain" id="PRO_5040161118" evidence="14">
    <location>
        <begin position="27"/>
        <end position="1901"/>
    </location>
</feature>
<reference evidence="16" key="1">
    <citation type="submission" date="2021-10" db="EMBL/GenBank/DDBJ databases">
        <title>Tropical sea cucumber genome reveals ecological adaptation and Cuvierian tubules defense mechanism.</title>
        <authorList>
            <person name="Chen T."/>
        </authorList>
    </citation>
    <scope>NUCLEOTIDE SEQUENCE</scope>
    <source>
        <strain evidence="16">Nanhai2018</strain>
        <tissue evidence="16">Muscle</tissue>
    </source>
</reference>
<evidence type="ECO:0000256" key="12">
    <source>
        <dbReference type="PROSITE-ProRule" id="PRU00352"/>
    </source>
</evidence>
<keyword evidence="10" id="KW-1015">Disulfide bond</keyword>
<dbReference type="CDD" id="cd00603">
    <property type="entry name" value="IPT_PCSR"/>
    <property type="match status" value="1"/>
</dbReference>
<dbReference type="FunFam" id="2.60.40.10:FF:000131">
    <property type="entry name" value="Plexin A2"/>
    <property type="match status" value="1"/>
</dbReference>
<evidence type="ECO:0000256" key="13">
    <source>
        <dbReference type="SAM" id="Phobius"/>
    </source>
</evidence>
<keyword evidence="6 14" id="KW-0732">Signal</keyword>
<keyword evidence="17" id="KW-1185">Reference proteome</keyword>
<evidence type="ECO:0000256" key="8">
    <source>
        <dbReference type="ARBA" id="ARBA00022989"/>
    </source>
</evidence>
<keyword evidence="9 13" id="KW-0472">Membrane</keyword>
<dbReference type="GO" id="GO:0002116">
    <property type="term" value="C:semaphorin receptor complex"/>
    <property type="evidence" value="ECO:0007669"/>
    <property type="project" value="TreeGrafter"/>
</dbReference>
<keyword evidence="4" id="KW-0597">Phosphoprotein</keyword>
<dbReference type="Pfam" id="PF01437">
    <property type="entry name" value="PSI"/>
    <property type="match status" value="1"/>
</dbReference>
<dbReference type="GO" id="GO:0050772">
    <property type="term" value="P:positive regulation of axonogenesis"/>
    <property type="evidence" value="ECO:0007669"/>
    <property type="project" value="TreeGrafter"/>
</dbReference>
<dbReference type="GO" id="GO:0008360">
    <property type="term" value="P:regulation of cell shape"/>
    <property type="evidence" value="ECO:0007669"/>
    <property type="project" value="TreeGrafter"/>
</dbReference>
<dbReference type="SMART" id="SM00423">
    <property type="entry name" value="PSI"/>
    <property type="match status" value="3"/>
</dbReference>
<dbReference type="InterPro" id="IPR002909">
    <property type="entry name" value="IPT_dom"/>
</dbReference>
<sequence>MMSRNMERASLVYCLVLFTNFCGGLCKQCSSPHSVNVSFYMENSFLSLQMEKIKLTLLTVHSDKIYTAGKNGLFHLSRNLEVESKHVTEEEENIYKILEVSESLEKLLACSSGGNQGCQLRNLGNVNENSSSTNSKLHEKIVAVGEFRTVAMIAPGKAGEGSSLYVARSIDLTGDDNTNRPVFERKLMGSGNDDRQTNVMHTGVKPSFVIYYSDVFSHGGFVYFLASQRDDATRDDARSSIVSKLSRICQNDQSEELKAFAELQLACTGEDGSLYSITQSAQQIGNELFIVFSKNGEEPHQYNPQPQSALCIYNLTDVKYKFEENSYACACNSGDSEDNSNNNYLRQASCGLLFTKNPEFACSDSSEDTADIRDKFSCAVNIGSAKFFAYPEEPQGQAVSADAVFEGTDLTFSSLSVTSVPWDGSQKVAFIGTKEGKLLKVNLNQDRCSNYEVVNVRLPILDGTTLYNNDESLLVLTESKVLKMTVADCSQFTTCDECIRPGSPLGDPYCGWCTLEKRCTRYNECQDYNETSRWLPYDEAECVAISGVTPKALAREVHSQELQLRITHLPDLRGGQRYECHFNDWETVAIVSGDHLNCTSPPENVIPDVPIDADHVTMQLHIYSSETDKNFVTRDYEFYDCSRIQSCSICVTSKWKCDWCKFEHKCTHDSSGCRTAINGSYASPSNSSEACPQIIPGVKKLVPNGVAQTFQFRAKNLPPIEDDDVEKYECHLTAKDNCCTEVDFVTMATLNTTDDVSFTVTCVSKAYSYFQKLQTLDTKLSLKWNSKNLVDSYQPVQLYKCEVDRPDCSRCLSNTTTPRKLNCVWCESTCTVEGTCDGTPTLPEMGTCPAPQIDMVNPPTSTLGGGTLVTITGSNLGQSFEDIESIILAGQECYQLEDSYMVGESVTCKAGPANEVTDAGDVIVRVGGKSGSKANCFSYKDPQVTSIDPEKGPQSGGTRVEIMGSDLDTGGFVEVTIGDVSCHLLSPRAADNITCKTGAAELIFMSKVNITFDEAESKTSKDDFSFEEDPTVTSVEPQRTILSGGTYLTVAGTSFELIQRPQIVATTQGGIEIYEDCLRISDTVLQCPSPKLSQETSRKRRQTETTPEQNVVIGFLLDGVTSLKNWTEDNDITFQYFADPTYKPFKNNEEVFNQGTQETIQIMGKNIDVATSQEDVTVYIGREECTITVFDENQIYCTPPKEQPAAGDKDGNRTERGLPYVVVQHGTNLKFSLGYIRYSTDPVVYIIIAICLILVLIVIVAGLIIYCMRKSKNKEVESLLLELRDVRTNISEELRILFAMLQTAMDKFETTTEVLPLLPLIDRSQYVKNMLFLNLTIQPTTEPPMVSEVEDAMKKFSELINNKSFLLVFIRTLDEEKNLPVMDRVNIASLITLALLLEGKLDYLTDVMLTLTSEHIEDLVDKNRPRQLLKRTESIVEKLVSNWIAICLYDYLETDAAEKIVQLYGAIKTVVEKGPIDAVSGKSQFSLSDEHMLESHIQCEEVTLQVVANEEDGEIASVSVLDVDTITQVKNKILDHLHRGRPYSSRPLASDMDLEWRQGLSGQLVLRDEGADSEVKEGWKKVNTLKDYRVENDCRVALIKKQAHPNAQLSNRAELVADMSDISETSYLQPNAAEKQPLHRSPTLVEAKVEEGVSLWHLIQEMEGSDDIQHKSKSKKRRLQRKGIKEVLLPLLPATRNALQKYVDGAFDVMLSTDQNQVPKCIKYLFDFFDRQATKHNVDAPEVVNAWKNNVLPLRFWTTIMANPTYIFDLRRSRYVEACLRVLVQVLRDACSKSDFRLNKDSSPSRLLYAALLPKYTEQVERYYQHIQDIPRLNPDASKEEFSRICKPFEGIFNPVSTMYQLYQFAKRFNEPLNAALEADDDCQNANLSYRMEQVRITLNE</sequence>
<evidence type="ECO:0000256" key="3">
    <source>
        <dbReference type="ARBA" id="ARBA00022475"/>
    </source>
</evidence>
<evidence type="ECO:0000256" key="11">
    <source>
        <dbReference type="ARBA" id="ARBA00023180"/>
    </source>
</evidence>
<evidence type="ECO:0000256" key="7">
    <source>
        <dbReference type="ARBA" id="ARBA00022737"/>
    </source>
</evidence>
<dbReference type="SUPFAM" id="SSF81296">
    <property type="entry name" value="E set domains"/>
    <property type="match status" value="3"/>
</dbReference>
<dbReference type="Gene3D" id="2.130.10.10">
    <property type="entry name" value="YVTN repeat-like/Quinoprotein amine dehydrogenase"/>
    <property type="match status" value="1"/>
</dbReference>
<dbReference type="InterPro" id="IPR014756">
    <property type="entry name" value="Ig_E-set"/>
</dbReference>
<dbReference type="SMART" id="SM00630">
    <property type="entry name" value="Sema"/>
    <property type="match status" value="1"/>
</dbReference>
<dbReference type="InterPro" id="IPR046800">
    <property type="entry name" value="Plexin_RBD"/>
</dbReference>
<dbReference type="InterPro" id="IPR016201">
    <property type="entry name" value="PSI"/>
</dbReference>
<comment type="similarity">
    <text evidence="2">Belongs to the plexin family.</text>
</comment>
<dbReference type="InterPro" id="IPR002165">
    <property type="entry name" value="Plexin_repeat"/>
</dbReference>
<dbReference type="GO" id="GO:0017154">
    <property type="term" value="F:semaphorin receptor activity"/>
    <property type="evidence" value="ECO:0007669"/>
    <property type="project" value="InterPro"/>
</dbReference>
<dbReference type="SUPFAM" id="SSF103575">
    <property type="entry name" value="Plexin repeat"/>
    <property type="match status" value="1"/>
</dbReference>
<dbReference type="InterPro" id="IPR013783">
    <property type="entry name" value="Ig-like_fold"/>
</dbReference>
<feature type="domain" description="Sema" evidence="15">
    <location>
        <begin position="1"/>
        <end position="486"/>
    </location>
</feature>
<evidence type="ECO:0000313" key="16">
    <source>
        <dbReference type="EMBL" id="KAJ8046452.1"/>
    </source>
</evidence>
<dbReference type="Proteomes" id="UP001152320">
    <property type="component" value="Chromosome 2"/>
</dbReference>
<dbReference type="InterPro" id="IPR001627">
    <property type="entry name" value="Semap_dom"/>
</dbReference>
<dbReference type="Pfam" id="PF17960">
    <property type="entry name" value="TIG_plexin"/>
    <property type="match status" value="1"/>
</dbReference>
<dbReference type="PROSITE" id="PS51004">
    <property type="entry name" value="SEMA"/>
    <property type="match status" value="1"/>
</dbReference>
<evidence type="ECO:0000256" key="9">
    <source>
        <dbReference type="ARBA" id="ARBA00023136"/>
    </source>
</evidence>
<protein>
    <submittedName>
        <fullName evidence="16">Plexin-A4</fullName>
    </submittedName>
</protein>
<evidence type="ECO:0000256" key="4">
    <source>
        <dbReference type="ARBA" id="ARBA00022553"/>
    </source>
</evidence>
<evidence type="ECO:0000256" key="2">
    <source>
        <dbReference type="ARBA" id="ARBA00010297"/>
    </source>
</evidence>
<organism evidence="16 17">
    <name type="scientific">Holothuria leucospilota</name>
    <name type="common">Black long sea cucumber</name>
    <name type="synonym">Mertensiothuria leucospilota</name>
    <dbReference type="NCBI Taxonomy" id="206669"/>
    <lineage>
        <taxon>Eukaryota</taxon>
        <taxon>Metazoa</taxon>
        <taxon>Echinodermata</taxon>
        <taxon>Eleutherozoa</taxon>
        <taxon>Echinozoa</taxon>
        <taxon>Holothuroidea</taxon>
        <taxon>Aspidochirotacea</taxon>
        <taxon>Aspidochirotida</taxon>
        <taxon>Holothuriidae</taxon>
        <taxon>Holothuria</taxon>
    </lineage>
</organism>
<dbReference type="InterPro" id="IPR041362">
    <property type="entry name" value="TIG2_plexin"/>
</dbReference>
<keyword evidence="7" id="KW-0677">Repeat</keyword>
<feature type="transmembrane region" description="Helical" evidence="13">
    <location>
        <begin position="1243"/>
        <end position="1266"/>
    </location>
</feature>
<dbReference type="EMBL" id="JAIZAY010000002">
    <property type="protein sequence ID" value="KAJ8046452.1"/>
    <property type="molecule type" value="Genomic_DNA"/>
</dbReference>